<protein>
    <submittedName>
        <fullName evidence="4">DUF305 domain-containing protein</fullName>
    </submittedName>
    <submittedName>
        <fullName evidence="3">Uncharacterized protein (DUF305 family)</fullName>
    </submittedName>
</protein>
<name>A0A7Y4KWQ7_9ACTN</name>
<reference evidence="3 6" key="2">
    <citation type="submission" date="2020-08" db="EMBL/GenBank/DDBJ databases">
        <title>Sequencing the genomes of 1000 actinobacteria strains.</title>
        <authorList>
            <person name="Klenk H.-P."/>
        </authorList>
    </citation>
    <scope>NUCLEOTIDE SEQUENCE [LARGE SCALE GENOMIC DNA]</scope>
    <source>
        <strain evidence="3 6">DSM 15626</strain>
    </source>
</reference>
<dbReference type="Gene3D" id="1.20.1260.10">
    <property type="match status" value="1"/>
</dbReference>
<evidence type="ECO:0000313" key="6">
    <source>
        <dbReference type="Proteomes" id="UP000553957"/>
    </source>
</evidence>
<evidence type="ECO:0000313" key="4">
    <source>
        <dbReference type="EMBL" id="NOL39281.1"/>
    </source>
</evidence>
<dbReference type="Pfam" id="PF03713">
    <property type="entry name" value="DUF305"/>
    <property type="match status" value="1"/>
</dbReference>
<dbReference type="AlphaFoldDB" id="A0A7Y4KWQ7"/>
<dbReference type="Proteomes" id="UP000534306">
    <property type="component" value="Unassembled WGS sequence"/>
</dbReference>
<feature type="domain" description="DUF305" evidence="2">
    <location>
        <begin position="41"/>
        <end position="177"/>
    </location>
</feature>
<dbReference type="EMBL" id="JABJRC010000001">
    <property type="protein sequence ID" value="NOL39281.1"/>
    <property type="molecule type" value="Genomic_DNA"/>
</dbReference>
<evidence type="ECO:0000313" key="3">
    <source>
        <dbReference type="EMBL" id="MBB6568125.1"/>
    </source>
</evidence>
<organism evidence="4 5">
    <name type="scientific">Kribbella sandramycini</name>
    <dbReference type="NCBI Taxonomy" id="60450"/>
    <lineage>
        <taxon>Bacteria</taxon>
        <taxon>Bacillati</taxon>
        <taxon>Actinomycetota</taxon>
        <taxon>Actinomycetes</taxon>
        <taxon>Propionibacteriales</taxon>
        <taxon>Kribbellaceae</taxon>
        <taxon>Kribbella</taxon>
    </lineage>
</organism>
<gene>
    <name evidence="3" type="ORF">HNR71_003762</name>
    <name evidence="4" type="ORF">HPO96_03390</name>
</gene>
<accession>A0A7Y4KWQ7</accession>
<dbReference type="EMBL" id="JACHKF010000001">
    <property type="protein sequence ID" value="MBB6568125.1"/>
    <property type="molecule type" value="Genomic_DNA"/>
</dbReference>
<keyword evidence="1" id="KW-0732">Signal</keyword>
<dbReference type="RefSeq" id="WP_171670889.1">
    <property type="nucleotide sequence ID" value="NZ_BAAAGT010000003.1"/>
</dbReference>
<dbReference type="InterPro" id="IPR005183">
    <property type="entry name" value="DUF305_CopM-like"/>
</dbReference>
<dbReference type="PROSITE" id="PS51257">
    <property type="entry name" value="PROKAR_LIPOPROTEIN"/>
    <property type="match status" value="1"/>
</dbReference>
<evidence type="ECO:0000259" key="2">
    <source>
        <dbReference type="Pfam" id="PF03713"/>
    </source>
</evidence>
<reference evidence="4 5" key="1">
    <citation type="submission" date="2020-05" db="EMBL/GenBank/DDBJ databases">
        <title>Genome sequence of Kribbella sandramycini ATCC 39419.</title>
        <authorList>
            <person name="Maclea K.S."/>
            <person name="Fair J.L."/>
        </authorList>
    </citation>
    <scope>NUCLEOTIDE SEQUENCE [LARGE SCALE GENOMIC DNA]</scope>
    <source>
        <strain evidence="4 5">ATCC 39419</strain>
    </source>
</reference>
<sequence>MRKYLVLALAAGVLGGCGSAPHPPAPAASVVVADPAFNPTDAAWLGLMIPMNEQFLTILGLAATHSANPVVRRRAAGLTTQHEAELAQLIALRNRARLPTANAHAGHDMPGMMRTDEVAALEKLRGPAFDAVFQREVKDHLTQSALVTRSVLAAGQEPGLKTFAAAIEKERTSQLKSVR</sequence>
<dbReference type="Proteomes" id="UP000553957">
    <property type="component" value="Unassembled WGS sequence"/>
</dbReference>
<feature type="signal peptide" evidence="1">
    <location>
        <begin position="1"/>
        <end position="19"/>
    </location>
</feature>
<evidence type="ECO:0000256" key="1">
    <source>
        <dbReference type="SAM" id="SignalP"/>
    </source>
</evidence>
<evidence type="ECO:0000313" key="5">
    <source>
        <dbReference type="Proteomes" id="UP000534306"/>
    </source>
</evidence>
<proteinExistence type="predicted"/>
<comment type="caution">
    <text evidence="4">The sequence shown here is derived from an EMBL/GenBank/DDBJ whole genome shotgun (WGS) entry which is preliminary data.</text>
</comment>
<keyword evidence="5" id="KW-1185">Reference proteome</keyword>
<feature type="chain" id="PRO_5044130729" evidence="1">
    <location>
        <begin position="20"/>
        <end position="179"/>
    </location>
</feature>
<dbReference type="InterPro" id="IPR012347">
    <property type="entry name" value="Ferritin-like"/>
</dbReference>